<accession>A0A3B1DRH2</accession>
<evidence type="ECO:0000313" key="1">
    <source>
        <dbReference type="EMBL" id="VAX38724.1"/>
    </source>
</evidence>
<organism evidence="1">
    <name type="scientific">hydrothermal vent metagenome</name>
    <dbReference type="NCBI Taxonomy" id="652676"/>
    <lineage>
        <taxon>unclassified sequences</taxon>
        <taxon>metagenomes</taxon>
        <taxon>ecological metagenomes</taxon>
    </lineage>
</organism>
<gene>
    <name evidence="1" type="ORF">MNBD_PLANCTO02-1385</name>
</gene>
<protein>
    <submittedName>
        <fullName evidence="1">Uncharacterized protein</fullName>
    </submittedName>
</protein>
<dbReference type="AlphaFoldDB" id="A0A3B1DRH2"/>
<feature type="non-terminal residue" evidence="1">
    <location>
        <position position="29"/>
    </location>
</feature>
<dbReference type="EMBL" id="UOGL01000252">
    <property type="protein sequence ID" value="VAX38724.1"/>
    <property type="molecule type" value="Genomic_DNA"/>
</dbReference>
<reference evidence="1" key="1">
    <citation type="submission" date="2018-06" db="EMBL/GenBank/DDBJ databases">
        <authorList>
            <person name="Zhirakovskaya E."/>
        </authorList>
    </citation>
    <scope>NUCLEOTIDE SEQUENCE</scope>
</reference>
<name>A0A3B1DRH2_9ZZZZ</name>
<sequence>MTDQIQLVVLGITPKKAATRKYREKEYTF</sequence>
<proteinExistence type="predicted"/>